<name>A0A0N5A740_PARTI</name>
<dbReference type="WBParaSite" id="PTRK_0001782700.1">
    <property type="protein sequence ID" value="PTRK_0001782700.1"/>
    <property type="gene ID" value="PTRK_0001782700"/>
</dbReference>
<reference evidence="2" key="1">
    <citation type="submission" date="2017-02" db="UniProtKB">
        <authorList>
            <consortium name="WormBaseParasite"/>
        </authorList>
    </citation>
    <scope>IDENTIFICATION</scope>
</reference>
<keyword evidence="1" id="KW-1185">Reference proteome</keyword>
<dbReference type="AlphaFoldDB" id="A0A0N5A740"/>
<dbReference type="SUPFAM" id="SSF49899">
    <property type="entry name" value="Concanavalin A-like lectins/glucanases"/>
    <property type="match status" value="2"/>
</dbReference>
<proteinExistence type="predicted"/>
<dbReference type="Proteomes" id="UP000038045">
    <property type="component" value="Unplaced"/>
</dbReference>
<evidence type="ECO:0000313" key="1">
    <source>
        <dbReference type="Proteomes" id="UP000038045"/>
    </source>
</evidence>
<protein>
    <submittedName>
        <fullName evidence="2">MAM domain-containing protein</fullName>
    </submittedName>
</protein>
<organism evidence="1 2">
    <name type="scientific">Parastrongyloides trichosuri</name>
    <name type="common">Possum-specific nematode worm</name>
    <dbReference type="NCBI Taxonomy" id="131310"/>
    <lineage>
        <taxon>Eukaryota</taxon>
        <taxon>Metazoa</taxon>
        <taxon>Ecdysozoa</taxon>
        <taxon>Nematoda</taxon>
        <taxon>Chromadorea</taxon>
        <taxon>Rhabditida</taxon>
        <taxon>Tylenchina</taxon>
        <taxon>Panagrolaimomorpha</taxon>
        <taxon>Strongyloidoidea</taxon>
        <taxon>Strongyloididae</taxon>
        <taxon>Parastrongyloides</taxon>
    </lineage>
</organism>
<dbReference type="InterPro" id="IPR013320">
    <property type="entry name" value="ConA-like_dom_sf"/>
</dbReference>
<sequence length="697" mass="78886">MSKKNLQDKFIHSSNELNCDLETRCAWFNTKSDNILDTSDFYAFEKTKSKLFPYQITPGPRNQPIGKKFFFAGNTTVPGESAILSSAPIACQIGRGSLTFEYWMYNEAKIEILLIKPFRHHRRIQLLDTPYLGCSGGENSNGLCTFTFREINEPFKIGIRAFNLKDPGVGSFVLISNITFVADELCHTNPLKNIFGDVSLKVKEQHDKLKEIQSAADLNANGLFDRSEWWNRFEGPSNWIIGRSNKKWKSFMLSDDKPKGTFLYQYIDEYSVKPYGILESSVIGCTRGMSTLTFSLWMTPGTQISMCSVNLDNVALSCVDINDEDIQQPMIIDVDPSQNEKFKFTFEVISFDRSNPSLIVIDNIFYDGHMCHEKTIEPSSDLLPETLLQVFQPFEGFESNTNDQRMLDCNYETSSCPDWKDYGNVFQRSIVPNESPFLIPTSLEGKANVAIFFTATKPKILKSPEIPCVDDGIITINYYVSEYASMKICVADECLKANNNEYTIVFKISSKRPFSIAIVTESSGPSYIIIKSITSKGNFCKMPSVNEIACKQIQCYFRNETCFYSSVMKSPVAGEWKPFSRHGIVSILDENHQLSVLKSPTFQLSSPIDIHITVIQSTFGSRLLMCEDDNIKNLDVCEQLMGPKIDKQTKEILQVRIDSDVKKFAIVSHHDKYLQFGKAVFVIDSIKVTNIDGVSIC</sequence>
<accession>A0A0N5A740</accession>
<evidence type="ECO:0000313" key="2">
    <source>
        <dbReference type="WBParaSite" id="PTRK_0001782700.1"/>
    </source>
</evidence>